<feature type="region of interest" description="Disordered" evidence="1">
    <location>
        <begin position="1"/>
        <end position="36"/>
    </location>
</feature>
<evidence type="ECO:0000256" key="1">
    <source>
        <dbReference type="SAM" id="MobiDB-lite"/>
    </source>
</evidence>
<name>A0A4Y7TAG5_COPMI</name>
<comment type="caution">
    <text evidence="2">The sequence shown here is derived from an EMBL/GenBank/DDBJ whole genome shotgun (WGS) entry which is preliminary data.</text>
</comment>
<feature type="compositionally biased region" description="Basic and acidic residues" evidence="1">
    <location>
        <begin position="1"/>
        <end position="10"/>
    </location>
</feature>
<feature type="compositionally biased region" description="Basic residues" evidence="1">
    <location>
        <begin position="246"/>
        <end position="255"/>
    </location>
</feature>
<feature type="compositionally biased region" description="Basic and acidic residues" evidence="1">
    <location>
        <begin position="226"/>
        <end position="245"/>
    </location>
</feature>
<feature type="compositionally biased region" description="Acidic residues" evidence="1">
    <location>
        <begin position="262"/>
        <end position="280"/>
    </location>
</feature>
<dbReference type="STRING" id="71717.A0A4Y7TAG5"/>
<gene>
    <name evidence="2" type="ORF">FA13DRAFT_1629801</name>
</gene>
<feature type="region of interest" description="Disordered" evidence="1">
    <location>
        <begin position="226"/>
        <end position="280"/>
    </location>
</feature>
<dbReference type="EMBL" id="QPFP01000020">
    <property type="protein sequence ID" value="TEB30981.1"/>
    <property type="molecule type" value="Genomic_DNA"/>
</dbReference>
<feature type="compositionally biased region" description="Polar residues" evidence="1">
    <location>
        <begin position="11"/>
        <end position="26"/>
    </location>
</feature>
<dbReference type="OrthoDB" id="3269297at2759"/>
<keyword evidence="3" id="KW-1185">Reference proteome</keyword>
<reference evidence="2 3" key="1">
    <citation type="journal article" date="2019" name="Nat. Ecol. Evol.">
        <title>Megaphylogeny resolves global patterns of mushroom evolution.</title>
        <authorList>
            <person name="Varga T."/>
            <person name="Krizsan K."/>
            <person name="Foldi C."/>
            <person name="Dima B."/>
            <person name="Sanchez-Garcia M."/>
            <person name="Sanchez-Ramirez S."/>
            <person name="Szollosi G.J."/>
            <person name="Szarkandi J.G."/>
            <person name="Papp V."/>
            <person name="Albert L."/>
            <person name="Andreopoulos W."/>
            <person name="Angelini C."/>
            <person name="Antonin V."/>
            <person name="Barry K.W."/>
            <person name="Bougher N.L."/>
            <person name="Buchanan P."/>
            <person name="Buyck B."/>
            <person name="Bense V."/>
            <person name="Catcheside P."/>
            <person name="Chovatia M."/>
            <person name="Cooper J."/>
            <person name="Damon W."/>
            <person name="Desjardin D."/>
            <person name="Finy P."/>
            <person name="Geml J."/>
            <person name="Haridas S."/>
            <person name="Hughes K."/>
            <person name="Justo A."/>
            <person name="Karasinski D."/>
            <person name="Kautmanova I."/>
            <person name="Kiss B."/>
            <person name="Kocsube S."/>
            <person name="Kotiranta H."/>
            <person name="LaButti K.M."/>
            <person name="Lechner B.E."/>
            <person name="Liimatainen K."/>
            <person name="Lipzen A."/>
            <person name="Lukacs Z."/>
            <person name="Mihaltcheva S."/>
            <person name="Morgado L.N."/>
            <person name="Niskanen T."/>
            <person name="Noordeloos M.E."/>
            <person name="Ohm R.A."/>
            <person name="Ortiz-Santana B."/>
            <person name="Ovrebo C."/>
            <person name="Racz N."/>
            <person name="Riley R."/>
            <person name="Savchenko A."/>
            <person name="Shiryaev A."/>
            <person name="Soop K."/>
            <person name="Spirin V."/>
            <person name="Szebenyi C."/>
            <person name="Tomsovsky M."/>
            <person name="Tulloss R.E."/>
            <person name="Uehling J."/>
            <person name="Grigoriev I.V."/>
            <person name="Vagvolgyi C."/>
            <person name="Papp T."/>
            <person name="Martin F.M."/>
            <person name="Miettinen O."/>
            <person name="Hibbett D.S."/>
            <person name="Nagy L.G."/>
        </authorList>
    </citation>
    <scope>NUCLEOTIDE SEQUENCE [LARGE SCALE GENOMIC DNA]</scope>
    <source>
        <strain evidence="2 3">FP101781</strain>
    </source>
</reference>
<dbReference type="Proteomes" id="UP000298030">
    <property type="component" value="Unassembled WGS sequence"/>
</dbReference>
<evidence type="ECO:0000313" key="3">
    <source>
        <dbReference type="Proteomes" id="UP000298030"/>
    </source>
</evidence>
<accession>A0A4Y7TAG5</accession>
<sequence>MAKNPIRSEDSATPPSTPTLRRSASQAELDVDPEMYTPSKRVKTLYNALASTSSGSFLVSNDKLTSSTPIIAPNLEAVPSSIPQPDWSLVIESTSDLSYQSYQQLVEENKKLRTNLQHGQTLVKAQEGIIEASHATIVVQNLHLAKLNVALHGREKPKTSGRQLIIDSGKGQVFSSDEILEGLRSQDEKKKEAAADKQQRAEARAAKKAAGARIAAEWQAIKDEHERRVGEWETTCQKHAEEGLPKKHWPKKPVRPPKPTLEDDEDEEPQDDGGGEDEDR</sequence>
<protein>
    <submittedName>
        <fullName evidence="2">Uncharacterized protein</fullName>
    </submittedName>
</protein>
<dbReference type="AlphaFoldDB" id="A0A4Y7TAG5"/>
<proteinExistence type="predicted"/>
<evidence type="ECO:0000313" key="2">
    <source>
        <dbReference type="EMBL" id="TEB30981.1"/>
    </source>
</evidence>
<organism evidence="2 3">
    <name type="scientific">Coprinellus micaceus</name>
    <name type="common">Glistening ink-cap mushroom</name>
    <name type="synonym">Coprinus micaceus</name>
    <dbReference type="NCBI Taxonomy" id="71717"/>
    <lineage>
        <taxon>Eukaryota</taxon>
        <taxon>Fungi</taxon>
        <taxon>Dikarya</taxon>
        <taxon>Basidiomycota</taxon>
        <taxon>Agaricomycotina</taxon>
        <taxon>Agaricomycetes</taxon>
        <taxon>Agaricomycetidae</taxon>
        <taxon>Agaricales</taxon>
        <taxon>Agaricineae</taxon>
        <taxon>Psathyrellaceae</taxon>
        <taxon>Coprinellus</taxon>
    </lineage>
</organism>